<proteinExistence type="predicted"/>
<protein>
    <submittedName>
        <fullName evidence="2">Uncharacterized protein</fullName>
    </submittedName>
</protein>
<organism evidence="2 3">
    <name type="scientific">Pelotomaculum schinkii</name>
    <dbReference type="NCBI Taxonomy" id="78350"/>
    <lineage>
        <taxon>Bacteria</taxon>
        <taxon>Bacillati</taxon>
        <taxon>Bacillota</taxon>
        <taxon>Clostridia</taxon>
        <taxon>Eubacteriales</taxon>
        <taxon>Desulfotomaculaceae</taxon>
        <taxon>Pelotomaculum</taxon>
    </lineage>
</organism>
<dbReference type="EMBL" id="QFGA01000003">
    <property type="protein sequence ID" value="TEB04742.1"/>
    <property type="molecule type" value="Genomic_DNA"/>
</dbReference>
<comment type="caution">
    <text evidence="2">The sequence shown here is derived from an EMBL/GenBank/DDBJ whole genome shotgun (WGS) entry which is preliminary data.</text>
</comment>
<reference evidence="2 3" key="1">
    <citation type="journal article" date="2018" name="Environ. Microbiol.">
        <title>Novel energy conservation strategies and behaviour of Pelotomaculum schinkii driving syntrophic propionate catabolism.</title>
        <authorList>
            <person name="Hidalgo-Ahumada C.A.P."/>
            <person name="Nobu M.K."/>
            <person name="Narihiro T."/>
            <person name="Tamaki H."/>
            <person name="Liu W.T."/>
            <person name="Kamagata Y."/>
            <person name="Stams A.J.M."/>
            <person name="Imachi H."/>
            <person name="Sousa D.Z."/>
        </authorList>
    </citation>
    <scope>NUCLEOTIDE SEQUENCE [LARGE SCALE GENOMIC DNA]</scope>
    <source>
        <strain evidence="2 3">HH</strain>
    </source>
</reference>
<dbReference type="AlphaFoldDB" id="A0A4Y7R7L3"/>
<gene>
    <name evidence="2" type="ORF">Psch_03504</name>
</gene>
<evidence type="ECO:0000313" key="2">
    <source>
        <dbReference type="EMBL" id="TEB04742.1"/>
    </source>
</evidence>
<name>A0A4Y7R7L3_9FIRM</name>
<keyword evidence="3" id="KW-1185">Reference proteome</keyword>
<evidence type="ECO:0000256" key="1">
    <source>
        <dbReference type="SAM" id="MobiDB-lite"/>
    </source>
</evidence>
<accession>A0A4Y7R7L3</accession>
<feature type="region of interest" description="Disordered" evidence="1">
    <location>
        <begin position="1"/>
        <end position="55"/>
    </location>
</feature>
<sequence>MNKGVQKRAAIEALMPGKRSASQDSVNSNELLPNHSVINTDSVHSLNRKNKPISEKAVKKTYSFHPRTLKGLESYAHENGMTYSQVINLALRQLIPRSYFEAD</sequence>
<evidence type="ECO:0000313" key="3">
    <source>
        <dbReference type="Proteomes" id="UP000298324"/>
    </source>
</evidence>
<dbReference type="Proteomes" id="UP000298324">
    <property type="component" value="Unassembled WGS sequence"/>
</dbReference>
<dbReference type="RefSeq" id="WP_190259073.1">
    <property type="nucleotide sequence ID" value="NZ_QFGA01000003.1"/>
</dbReference>
<feature type="compositionally biased region" description="Polar residues" evidence="1">
    <location>
        <begin position="20"/>
        <end position="45"/>
    </location>
</feature>